<dbReference type="GO" id="GO:0005829">
    <property type="term" value="C:cytosol"/>
    <property type="evidence" value="ECO:0007669"/>
    <property type="project" value="TreeGrafter"/>
</dbReference>
<feature type="modified residue" description="4-aspartylphosphate" evidence="6">
    <location>
        <position position="52"/>
    </location>
</feature>
<evidence type="ECO:0000256" key="1">
    <source>
        <dbReference type="ARBA" id="ARBA00022553"/>
    </source>
</evidence>
<sequence length="231" mass="25416">MPRILIVEDDPEISRLVAQFLRDKDYHVAAVADGKAMSAVMATQAIDIVLLDLMLPEVSGLDLCKQIRATGNARIIMVTALASLSDRVAGLDAGADDYVSKPFALPELEARIRAVSRRGQDGKENSTDVAGVRFGGWRFEAERRVLYSPRGVRITLTAAEADLLLAFQKHAHQVLSRPQLIELTRGKSEGVSDRAIDLLVSRLRRKLALGGRQLEIIQTVRSDGYVFNPQD</sequence>
<evidence type="ECO:0000256" key="3">
    <source>
        <dbReference type="ARBA" id="ARBA00023015"/>
    </source>
</evidence>
<evidence type="ECO:0000256" key="2">
    <source>
        <dbReference type="ARBA" id="ARBA00023012"/>
    </source>
</evidence>
<dbReference type="Gene3D" id="3.40.50.2300">
    <property type="match status" value="1"/>
</dbReference>
<protein>
    <submittedName>
        <fullName evidence="10">Two-component system response regulator</fullName>
    </submittedName>
</protein>
<name>A0A2J7TCT6_METSI</name>
<comment type="caution">
    <text evidence="10">The sequence shown here is derived from an EMBL/GenBank/DDBJ whole genome shotgun (WGS) entry which is preliminary data.</text>
</comment>
<dbReference type="Gene3D" id="6.10.250.690">
    <property type="match status" value="1"/>
</dbReference>
<feature type="domain" description="OmpR/PhoB-type" evidence="9">
    <location>
        <begin position="129"/>
        <end position="229"/>
    </location>
</feature>
<dbReference type="SUPFAM" id="SSF46894">
    <property type="entry name" value="C-terminal effector domain of the bipartite response regulators"/>
    <property type="match status" value="1"/>
</dbReference>
<gene>
    <name evidence="10" type="ORF">CR492_17980</name>
</gene>
<feature type="domain" description="Response regulatory" evidence="8">
    <location>
        <begin position="3"/>
        <end position="116"/>
    </location>
</feature>
<evidence type="ECO:0000313" key="10">
    <source>
        <dbReference type="EMBL" id="PNG24580.1"/>
    </source>
</evidence>
<dbReference type="FunFam" id="3.40.50.2300:FF:000001">
    <property type="entry name" value="DNA-binding response regulator PhoB"/>
    <property type="match status" value="1"/>
</dbReference>
<dbReference type="GO" id="GO:0032993">
    <property type="term" value="C:protein-DNA complex"/>
    <property type="evidence" value="ECO:0007669"/>
    <property type="project" value="TreeGrafter"/>
</dbReference>
<keyword evidence="1 6" id="KW-0597">Phosphoprotein</keyword>
<evidence type="ECO:0000259" key="8">
    <source>
        <dbReference type="PROSITE" id="PS50110"/>
    </source>
</evidence>
<evidence type="ECO:0000313" key="11">
    <source>
        <dbReference type="Proteomes" id="UP000236286"/>
    </source>
</evidence>
<dbReference type="GO" id="GO:0006355">
    <property type="term" value="P:regulation of DNA-templated transcription"/>
    <property type="evidence" value="ECO:0007669"/>
    <property type="project" value="InterPro"/>
</dbReference>
<dbReference type="GO" id="GO:0000156">
    <property type="term" value="F:phosphorelay response regulator activity"/>
    <property type="evidence" value="ECO:0007669"/>
    <property type="project" value="TreeGrafter"/>
</dbReference>
<dbReference type="Proteomes" id="UP000236286">
    <property type="component" value="Unassembled WGS sequence"/>
</dbReference>
<dbReference type="SMART" id="SM00448">
    <property type="entry name" value="REC"/>
    <property type="match status" value="1"/>
</dbReference>
<dbReference type="PROSITE" id="PS50110">
    <property type="entry name" value="RESPONSE_REGULATORY"/>
    <property type="match status" value="1"/>
</dbReference>
<evidence type="ECO:0000256" key="5">
    <source>
        <dbReference type="ARBA" id="ARBA00023163"/>
    </source>
</evidence>
<dbReference type="GO" id="GO:0000976">
    <property type="term" value="F:transcription cis-regulatory region binding"/>
    <property type="evidence" value="ECO:0007669"/>
    <property type="project" value="TreeGrafter"/>
</dbReference>
<evidence type="ECO:0000259" key="9">
    <source>
        <dbReference type="PROSITE" id="PS51755"/>
    </source>
</evidence>
<dbReference type="InterPro" id="IPR011006">
    <property type="entry name" value="CheY-like_superfamily"/>
</dbReference>
<accession>A0A2J7TCT6</accession>
<dbReference type="InterPro" id="IPR001867">
    <property type="entry name" value="OmpR/PhoB-type_DNA-bd"/>
</dbReference>
<dbReference type="Gene3D" id="1.10.10.10">
    <property type="entry name" value="Winged helix-like DNA-binding domain superfamily/Winged helix DNA-binding domain"/>
    <property type="match status" value="1"/>
</dbReference>
<keyword evidence="4 7" id="KW-0238">DNA-binding</keyword>
<organism evidence="10 11">
    <name type="scientific">Methylocella silvestris</name>
    <dbReference type="NCBI Taxonomy" id="199596"/>
    <lineage>
        <taxon>Bacteria</taxon>
        <taxon>Pseudomonadati</taxon>
        <taxon>Pseudomonadota</taxon>
        <taxon>Alphaproteobacteria</taxon>
        <taxon>Hyphomicrobiales</taxon>
        <taxon>Beijerinckiaceae</taxon>
        <taxon>Methylocella</taxon>
    </lineage>
</organism>
<dbReference type="Pfam" id="PF00486">
    <property type="entry name" value="Trans_reg_C"/>
    <property type="match status" value="1"/>
</dbReference>
<keyword evidence="5" id="KW-0804">Transcription</keyword>
<feature type="DNA-binding region" description="OmpR/PhoB-type" evidence="7">
    <location>
        <begin position="129"/>
        <end position="229"/>
    </location>
</feature>
<dbReference type="CDD" id="cd00383">
    <property type="entry name" value="trans_reg_C"/>
    <property type="match status" value="1"/>
</dbReference>
<dbReference type="CDD" id="cd17574">
    <property type="entry name" value="REC_OmpR"/>
    <property type="match status" value="1"/>
</dbReference>
<dbReference type="EMBL" id="PDZR01000029">
    <property type="protein sequence ID" value="PNG24580.1"/>
    <property type="molecule type" value="Genomic_DNA"/>
</dbReference>
<evidence type="ECO:0000256" key="7">
    <source>
        <dbReference type="PROSITE-ProRule" id="PRU01091"/>
    </source>
</evidence>
<evidence type="ECO:0000256" key="6">
    <source>
        <dbReference type="PROSITE-ProRule" id="PRU00169"/>
    </source>
</evidence>
<proteinExistence type="predicted"/>
<dbReference type="AlphaFoldDB" id="A0A2J7TCT6"/>
<dbReference type="PROSITE" id="PS51755">
    <property type="entry name" value="OMPR_PHOB"/>
    <property type="match status" value="1"/>
</dbReference>
<dbReference type="SUPFAM" id="SSF52172">
    <property type="entry name" value="CheY-like"/>
    <property type="match status" value="1"/>
</dbReference>
<dbReference type="InterPro" id="IPR039420">
    <property type="entry name" value="WalR-like"/>
</dbReference>
<dbReference type="OrthoDB" id="9784252at2"/>
<dbReference type="InterPro" id="IPR036388">
    <property type="entry name" value="WH-like_DNA-bd_sf"/>
</dbReference>
<evidence type="ECO:0000256" key="4">
    <source>
        <dbReference type="ARBA" id="ARBA00023125"/>
    </source>
</evidence>
<dbReference type="InterPro" id="IPR001789">
    <property type="entry name" value="Sig_transdc_resp-reg_receiver"/>
</dbReference>
<dbReference type="InterPro" id="IPR016032">
    <property type="entry name" value="Sig_transdc_resp-reg_C-effctor"/>
</dbReference>
<reference evidence="10 11" key="1">
    <citation type="submission" date="2017-10" db="EMBL/GenBank/DDBJ databases">
        <title>Genome announcement of Methylocella silvestris TVC from permafrost.</title>
        <authorList>
            <person name="Wang J."/>
            <person name="Geng K."/>
            <person name="Ul-Haque F."/>
            <person name="Crombie A.T."/>
            <person name="Street L.E."/>
            <person name="Wookey P.A."/>
            <person name="Murrell J.C."/>
            <person name="Pratscher J."/>
        </authorList>
    </citation>
    <scope>NUCLEOTIDE SEQUENCE [LARGE SCALE GENOMIC DNA]</scope>
    <source>
        <strain evidence="10 11">TVC</strain>
    </source>
</reference>
<dbReference type="PANTHER" id="PTHR48111:SF4">
    <property type="entry name" value="DNA-BINDING DUAL TRANSCRIPTIONAL REGULATOR OMPR"/>
    <property type="match status" value="1"/>
</dbReference>
<dbReference type="SMART" id="SM00862">
    <property type="entry name" value="Trans_reg_C"/>
    <property type="match status" value="1"/>
</dbReference>
<keyword evidence="2" id="KW-0902">Two-component regulatory system</keyword>
<keyword evidence="3" id="KW-0805">Transcription regulation</keyword>
<dbReference type="Pfam" id="PF00072">
    <property type="entry name" value="Response_reg"/>
    <property type="match status" value="1"/>
</dbReference>
<dbReference type="PANTHER" id="PTHR48111">
    <property type="entry name" value="REGULATOR OF RPOS"/>
    <property type="match status" value="1"/>
</dbReference>